<sequence length="118" mass="13236">MSTTQFKLIFRVPPSHLEICKQAVFAAGAGTYPGGMYTEVSFEYLGMDQFRPSATSTPHTGQPGQLERVEEYQVETLCVGEKVMRDSVKALRRAHPYQQVVVEVVQLVDIGLDEDDRQ</sequence>
<dbReference type="EMBL" id="JAPQKH010000001">
    <property type="protein sequence ID" value="KAJ5116163.1"/>
    <property type="molecule type" value="Genomic_DNA"/>
</dbReference>
<dbReference type="InterPro" id="IPR036069">
    <property type="entry name" value="DUF34/NIF3_sf"/>
</dbReference>
<accession>A0A9W9KRY8</accession>
<comment type="caution">
    <text evidence="2">The sequence shown here is derived from an EMBL/GenBank/DDBJ whole genome shotgun (WGS) entry which is preliminary data.</text>
</comment>
<evidence type="ECO:0000256" key="1">
    <source>
        <dbReference type="ARBA" id="ARBA00020998"/>
    </source>
</evidence>
<dbReference type="InterPro" id="IPR015867">
    <property type="entry name" value="N-reg_PII/ATP_PRibTrfase_C"/>
</dbReference>
<keyword evidence="3" id="KW-1185">Reference proteome</keyword>
<evidence type="ECO:0000313" key="3">
    <source>
        <dbReference type="Proteomes" id="UP001149165"/>
    </source>
</evidence>
<dbReference type="PANTHER" id="PTHR41774">
    <property type="match status" value="1"/>
</dbReference>
<reference evidence="2" key="2">
    <citation type="journal article" date="2023" name="IMA Fungus">
        <title>Comparative genomic study of the Penicillium genus elucidates a diverse pangenome and 15 lateral gene transfer events.</title>
        <authorList>
            <person name="Petersen C."/>
            <person name="Sorensen T."/>
            <person name="Nielsen M.R."/>
            <person name="Sondergaard T.E."/>
            <person name="Sorensen J.L."/>
            <person name="Fitzpatrick D.A."/>
            <person name="Frisvad J.C."/>
            <person name="Nielsen K.L."/>
        </authorList>
    </citation>
    <scope>NUCLEOTIDE SEQUENCE</scope>
    <source>
        <strain evidence="2">IBT 30069</strain>
    </source>
</reference>
<organism evidence="2 3">
    <name type="scientific">Penicillium angulare</name>
    <dbReference type="NCBI Taxonomy" id="116970"/>
    <lineage>
        <taxon>Eukaryota</taxon>
        <taxon>Fungi</taxon>
        <taxon>Dikarya</taxon>
        <taxon>Ascomycota</taxon>
        <taxon>Pezizomycotina</taxon>
        <taxon>Eurotiomycetes</taxon>
        <taxon>Eurotiomycetidae</taxon>
        <taxon>Eurotiales</taxon>
        <taxon>Aspergillaceae</taxon>
        <taxon>Penicillium</taxon>
    </lineage>
</organism>
<reference evidence="2" key="1">
    <citation type="submission" date="2022-11" db="EMBL/GenBank/DDBJ databases">
        <authorList>
            <person name="Petersen C."/>
        </authorList>
    </citation>
    <scope>NUCLEOTIDE SEQUENCE</scope>
    <source>
        <strain evidence="2">IBT 30069</strain>
    </source>
</reference>
<dbReference type="Proteomes" id="UP001149165">
    <property type="component" value="Unassembled WGS sequence"/>
</dbReference>
<dbReference type="PANTHER" id="PTHR41774:SF1">
    <property type="entry name" value="NGG1P INTERACTING FACTOR NIF3"/>
    <property type="match status" value="1"/>
</dbReference>
<dbReference type="OrthoDB" id="15981at2759"/>
<name>A0A9W9KRY8_9EURO</name>
<dbReference type="AlphaFoldDB" id="A0A9W9KRY8"/>
<evidence type="ECO:0000313" key="2">
    <source>
        <dbReference type="EMBL" id="KAJ5116163.1"/>
    </source>
</evidence>
<gene>
    <name evidence="2" type="ORF">N7456_000511</name>
</gene>
<proteinExistence type="predicted"/>
<protein>
    <recommendedName>
        <fullName evidence="1">ATP phosphoribosyltransferase</fullName>
    </recommendedName>
</protein>
<dbReference type="SUPFAM" id="SSF102705">
    <property type="entry name" value="NIF3 (NGG1p interacting factor 3)-like"/>
    <property type="match status" value="1"/>
</dbReference>
<dbReference type="Gene3D" id="3.30.70.120">
    <property type="match status" value="1"/>
</dbReference>